<dbReference type="AlphaFoldDB" id="A0A6I6JJI3"/>
<dbReference type="SMART" id="SM00345">
    <property type="entry name" value="HTH_GNTR"/>
    <property type="match status" value="1"/>
</dbReference>
<gene>
    <name evidence="5" type="ORF">GM415_09165</name>
</gene>
<dbReference type="PRINTS" id="PR00035">
    <property type="entry name" value="HTHGNTR"/>
</dbReference>
<keyword evidence="1" id="KW-0805">Transcription regulation</keyword>
<evidence type="ECO:0000256" key="1">
    <source>
        <dbReference type="ARBA" id="ARBA00023015"/>
    </source>
</evidence>
<dbReference type="GO" id="GO:0003677">
    <property type="term" value="F:DNA binding"/>
    <property type="evidence" value="ECO:0007669"/>
    <property type="project" value="UniProtKB-KW"/>
</dbReference>
<dbReference type="KEGG" id="psel:GM415_09165"/>
<dbReference type="Pfam" id="PF00392">
    <property type="entry name" value="GntR"/>
    <property type="match status" value="1"/>
</dbReference>
<dbReference type="InterPro" id="IPR008920">
    <property type="entry name" value="TF_FadR/GntR_C"/>
</dbReference>
<sequence length="226" mass="25319">MSRSDEAVESIEAMIAENGWTGGVQLPSQRTLAEKLPFSRPTIREALVALETMGRVEIKPGKGAFLVDKDSPAPIRAVWSDRLTLSGRESQMYQFRYAIEPAIAGLVAVNATAAQIEDMTVGVEAMRLAVGEKDHAEFSRLDFAFHSQMIEAANNRFFTEALTPFFGLFFESQKLPLEYDESVEDTVREHEEIIRHIRARRSAESRHAMEQHIKGVARRAGVNLVE</sequence>
<evidence type="ECO:0000256" key="3">
    <source>
        <dbReference type="ARBA" id="ARBA00023163"/>
    </source>
</evidence>
<keyword evidence="2" id="KW-0238">DNA-binding</keyword>
<dbReference type="Gene3D" id="1.20.120.530">
    <property type="entry name" value="GntR ligand-binding domain-like"/>
    <property type="match status" value="1"/>
</dbReference>
<dbReference type="SUPFAM" id="SSF48008">
    <property type="entry name" value="GntR ligand-binding domain-like"/>
    <property type="match status" value="1"/>
</dbReference>
<name>A0A6I6JJI3_9BACT</name>
<dbReference type="SMART" id="SM00895">
    <property type="entry name" value="FCD"/>
    <property type="match status" value="1"/>
</dbReference>
<feature type="domain" description="HTH gntR-type" evidence="4">
    <location>
        <begin position="1"/>
        <end position="69"/>
    </location>
</feature>
<dbReference type="PANTHER" id="PTHR43537">
    <property type="entry name" value="TRANSCRIPTIONAL REGULATOR, GNTR FAMILY"/>
    <property type="match status" value="1"/>
</dbReference>
<organism evidence="5 6">
    <name type="scientific">Pseudodesulfovibrio cashew</name>
    <dbReference type="NCBI Taxonomy" id="2678688"/>
    <lineage>
        <taxon>Bacteria</taxon>
        <taxon>Pseudomonadati</taxon>
        <taxon>Thermodesulfobacteriota</taxon>
        <taxon>Desulfovibrionia</taxon>
        <taxon>Desulfovibrionales</taxon>
        <taxon>Desulfovibrionaceae</taxon>
    </lineage>
</organism>
<keyword evidence="3" id="KW-0804">Transcription</keyword>
<evidence type="ECO:0000256" key="2">
    <source>
        <dbReference type="ARBA" id="ARBA00023125"/>
    </source>
</evidence>
<dbReference type="Gene3D" id="1.10.10.10">
    <property type="entry name" value="Winged helix-like DNA-binding domain superfamily/Winged helix DNA-binding domain"/>
    <property type="match status" value="1"/>
</dbReference>
<dbReference type="Pfam" id="PF07729">
    <property type="entry name" value="FCD"/>
    <property type="match status" value="1"/>
</dbReference>
<dbReference type="PANTHER" id="PTHR43537:SF51">
    <property type="entry name" value="HTH-TYPE TRANSCRIPTIONAL REGULATOR LGOR-RELATED"/>
    <property type="match status" value="1"/>
</dbReference>
<evidence type="ECO:0000313" key="6">
    <source>
        <dbReference type="Proteomes" id="UP000428328"/>
    </source>
</evidence>
<proteinExistence type="predicted"/>
<dbReference type="SUPFAM" id="SSF46785">
    <property type="entry name" value="Winged helix' DNA-binding domain"/>
    <property type="match status" value="1"/>
</dbReference>
<dbReference type="CDD" id="cd07377">
    <property type="entry name" value="WHTH_GntR"/>
    <property type="match status" value="1"/>
</dbReference>
<dbReference type="InterPro" id="IPR036388">
    <property type="entry name" value="WH-like_DNA-bd_sf"/>
</dbReference>
<dbReference type="EMBL" id="CP046400">
    <property type="protein sequence ID" value="QGY40287.1"/>
    <property type="molecule type" value="Genomic_DNA"/>
</dbReference>
<reference evidence="5 6" key="1">
    <citation type="submission" date="2019-11" db="EMBL/GenBank/DDBJ databases">
        <authorList>
            <person name="Zheng R.K."/>
            <person name="Sun C.M."/>
        </authorList>
    </citation>
    <scope>NUCLEOTIDE SEQUENCE [LARGE SCALE GENOMIC DNA]</scope>
    <source>
        <strain evidence="5 6">SRB007</strain>
    </source>
</reference>
<dbReference type="InterPro" id="IPR000524">
    <property type="entry name" value="Tscrpt_reg_HTH_GntR"/>
</dbReference>
<dbReference type="GO" id="GO:0003700">
    <property type="term" value="F:DNA-binding transcription factor activity"/>
    <property type="evidence" value="ECO:0007669"/>
    <property type="project" value="InterPro"/>
</dbReference>
<evidence type="ECO:0000259" key="4">
    <source>
        <dbReference type="PROSITE" id="PS50949"/>
    </source>
</evidence>
<evidence type="ECO:0000313" key="5">
    <source>
        <dbReference type="EMBL" id="QGY40287.1"/>
    </source>
</evidence>
<dbReference type="PROSITE" id="PS50949">
    <property type="entry name" value="HTH_GNTR"/>
    <property type="match status" value="1"/>
</dbReference>
<accession>A0A6I6JJI3</accession>
<protein>
    <submittedName>
        <fullName evidence="5">FCD domain-containing protein</fullName>
    </submittedName>
</protein>
<dbReference type="InterPro" id="IPR011711">
    <property type="entry name" value="GntR_C"/>
</dbReference>
<dbReference type="InterPro" id="IPR036390">
    <property type="entry name" value="WH_DNA-bd_sf"/>
</dbReference>
<keyword evidence="6" id="KW-1185">Reference proteome</keyword>
<dbReference type="Proteomes" id="UP000428328">
    <property type="component" value="Chromosome"/>
</dbReference>
<dbReference type="RefSeq" id="WP_158947508.1">
    <property type="nucleotide sequence ID" value="NZ_CP046400.1"/>
</dbReference>